<evidence type="ECO:0000313" key="2">
    <source>
        <dbReference type="EMBL" id="SHG24062.1"/>
    </source>
</evidence>
<sequence length="92" mass="10276">MFSYKNLRSENLKPLLAVVKILHFISIAVLALVPICIVPGMYFGISVPYMLSFAVYAAFGIILAGLLASLVAFEESYRQRTVYLEATQRDQT</sequence>
<keyword evidence="1" id="KW-1133">Transmembrane helix</keyword>
<protein>
    <submittedName>
        <fullName evidence="2">Uncharacterized protein</fullName>
    </submittedName>
</protein>
<evidence type="ECO:0000256" key="1">
    <source>
        <dbReference type="SAM" id="Phobius"/>
    </source>
</evidence>
<keyword evidence="1" id="KW-0472">Membrane</keyword>
<feature type="transmembrane region" description="Helical" evidence="1">
    <location>
        <begin position="49"/>
        <end position="73"/>
    </location>
</feature>
<dbReference type="RefSeq" id="WP_073277769.1">
    <property type="nucleotide sequence ID" value="NZ_FQVA01000009.1"/>
</dbReference>
<keyword evidence="3" id="KW-1185">Reference proteome</keyword>
<reference evidence="3" key="1">
    <citation type="submission" date="2016-11" db="EMBL/GenBank/DDBJ databases">
        <authorList>
            <person name="Varghese N."/>
            <person name="Submissions S."/>
        </authorList>
    </citation>
    <scope>NUCLEOTIDE SEQUENCE [LARGE SCALE GENOMIC DNA]</scope>
    <source>
        <strain evidence="3">CGMCC 1.7063</strain>
    </source>
</reference>
<dbReference type="OrthoDB" id="5739092at2"/>
<gene>
    <name evidence="2" type="ORF">SAMN04487965_3602</name>
</gene>
<dbReference type="EMBL" id="FQVA01000009">
    <property type="protein sequence ID" value="SHG24062.1"/>
    <property type="molecule type" value="Genomic_DNA"/>
</dbReference>
<accession>A0A1M5I747</accession>
<organism evidence="2 3">
    <name type="scientific">Microbulbifer donghaiensis</name>
    <dbReference type="NCBI Taxonomy" id="494016"/>
    <lineage>
        <taxon>Bacteria</taxon>
        <taxon>Pseudomonadati</taxon>
        <taxon>Pseudomonadota</taxon>
        <taxon>Gammaproteobacteria</taxon>
        <taxon>Cellvibrionales</taxon>
        <taxon>Microbulbiferaceae</taxon>
        <taxon>Microbulbifer</taxon>
    </lineage>
</organism>
<proteinExistence type="predicted"/>
<evidence type="ECO:0000313" key="3">
    <source>
        <dbReference type="Proteomes" id="UP000184170"/>
    </source>
</evidence>
<feature type="transmembrane region" description="Helical" evidence="1">
    <location>
        <begin position="21"/>
        <end position="43"/>
    </location>
</feature>
<name>A0A1M5I747_9GAMM</name>
<keyword evidence="1" id="KW-0812">Transmembrane</keyword>
<dbReference type="Proteomes" id="UP000184170">
    <property type="component" value="Unassembled WGS sequence"/>
</dbReference>
<dbReference type="AlphaFoldDB" id="A0A1M5I747"/>